<dbReference type="Proteomes" id="UP000215827">
    <property type="component" value="Unassembled WGS sequence"/>
</dbReference>
<dbReference type="SUPFAM" id="SSF51126">
    <property type="entry name" value="Pectin lyase-like"/>
    <property type="match status" value="2"/>
</dbReference>
<dbReference type="InterPro" id="IPR012332">
    <property type="entry name" value="Autotransporter_pectin_lyase_C"/>
</dbReference>
<dbReference type="Gene3D" id="2.40.128.130">
    <property type="entry name" value="Autotransporter beta-domain"/>
    <property type="match status" value="1"/>
</dbReference>
<evidence type="ECO:0000256" key="2">
    <source>
        <dbReference type="ARBA" id="ARBA00023026"/>
    </source>
</evidence>
<evidence type="ECO:0000313" key="6">
    <source>
        <dbReference type="Proteomes" id="UP000215827"/>
    </source>
</evidence>
<dbReference type="InterPro" id="IPR024973">
    <property type="entry name" value="ESPR"/>
</dbReference>
<dbReference type="PANTHER" id="PTHR35037:SF3">
    <property type="entry name" value="C-TERMINAL REGION OF AIDA-LIKE PROTEIN"/>
    <property type="match status" value="1"/>
</dbReference>
<accession>A0AA44SJ17</accession>
<dbReference type="InterPro" id="IPR005546">
    <property type="entry name" value="Autotransporte_beta"/>
</dbReference>
<dbReference type="CDD" id="cd01344">
    <property type="entry name" value="PL2_Passenger_AT"/>
    <property type="match status" value="1"/>
</dbReference>
<dbReference type="Gene3D" id="2.160.20.20">
    <property type="match status" value="2"/>
</dbReference>
<protein>
    <submittedName>
        <fullName evidence="5">Autotransporter outer membrane beta-barrel domain-containing protein</fullName>
    </submittedName>
</protein>
<dbReference type="InterPro" id="IPR043990">
    <property type="entry name" value="AC_1"/>
</dbReference>
<feature type="compositionally biased region" description="Acidic residues" evidence="3">
    <location>
        <begin position="1067"/>
        <end position="1095"/>
    </location>
</feature>
<dbReference type="PROSITE" id="PS51208">
    <property type="entry name" value="AUTOTRANSPORTER"/>
    <property type="match status" value="1"/>
</dbReference>
<evidence type="ECO:0000256" key="1">
    <source>
        <dbReference type="ARBA" id="ARBA00022729"/>
    </source>
</evidence>
<name>A0AA44SJ17_CITFR</name>
<dbReference type="NCBIfam" id="TIGR01414">
    <property type="entry name" value="autotrans_barl"/>
    <property type="match status" value="1"/>
</dbReference>
<feature type="region of interest" description="Disordered" evidence="3">
    <location>
        <begin position="1065"/>
        <end position="1167"/>
    </location>
</feature>
<reference evidence="5 6" key="1">
    <citation type="submission" date="2017-04" db="EMBL/GenBank/DDBJ databases">
        <title>Emergence of KPC-2-producing Citrobacter isolates from sediments of a Chinese river.</title>
        <authorList>
            <person name="Zheng B."/>
        </authorList>
    </citation>
    <scope>NUCLEOTIDE SEQUENCE [LARGE SCALE GENOMIC DNA]</scope>
    <source>
        <strain evidence="5 6">C191</strain>
    </source>
</reference>
<dbReference type="Pfam" id="PF03797">
    <property type="entry name" value="Autotransporter"/>
    <property type="match status" value="1"/>
</dbReference>
<dbReference type="RefSeq" id="WP_061548866.1">
    <property type="nucleotide sequence ID" value="NZ_JADVGD010000002.1"/>
</dbReference>
<feature type="domain" description="Autotransporter" evidence="4">
    <location>
        <begin position="1195"/>
        <end position="1475"/>
    </location>
</feature>
<comment type="caution">
    <text evidence="5">The sequence shown here is derived from an EMBL/GenBank/DDBJ whole genome shotgun (WGS) entry which is preliminary data.</text>
</comment>
<dbReference type="NCBIfam" id="TIGR02601">
    <property type="entry name" value="autotrns_rpt"/>
    <property type="match status" value="1"/>
</dbReference>
<dbReference type="Pfam" id="PF12951">
    <property type="entry name" value="PATR"/>
    <property type="match status" value="1"/>
</dbReference>
<dbReference type="InterPro" id="IPR051551">
    <property type="entry name" value="Autotransporter_adhesion"/>
</dbReference>
<dbReference type="Pfam" id="PF13018">
    <property type="entry name" value="ESPR"/>
    <property type="match status" value="1"/>
</dbReference>
<gene>
    <name evidence="5" type="ORF">B9P89_21345</name>
</gene>
<dbReference type="SMART" id="SM00869">
    <property type="entry name" value="Autotransporter"/>
    <property type="match status" value="1"/>
</dbReference>
<organism evidence="5 6">
    <name type="scientific">Citrobacter freundii</name>
    <dbReference type="NCBI Taxonomy" id="546"/>
    <lineage>
        <taxon>Bacteria</taxon>
        <taxon>Pseudomonadati</taxon>
        <taxon>Pseudomonadota</taxon>
        <taxon>Gammaproteobacteria</taxon>
        <taxon>Enterobacterales</taxon>
        <taxon>Enterobacteriaceae</taxon>
        <taxon>Citrobacter</taxon>
        <taxon>Citrobacter freundii complex</taxon>
    </lineage>
</organism>
<dbReference type="PANTHER" id="PTHR35037">
    <property type="entry name" value="C-TERMINAL REGION OF AIDA-LIKE PROTEIN"/>
    <property type="match status" value="1"/>
</dbReference>
<dbReference type="InterPro" id="IPR036709">
    <property type="entry name" value="Autotransporte_beta_dom_sf"/>
</dbReference>
<evidence type="ECO:0000256" key="3">
    <source>
        <dbReference type="SAM" id="MobiDB-lite"/>
    </source>
</evidence>
<dbReference type="InterPro" id="IPR013425">
    <property type="entry name" value="Autotrns_rpt"/>
</dbReference>
<evidence type="ECO:0000259" key="4">
    <source>
        <dbReference type="PROSITE" id="PS51208"/>
    </source>
</evidence>
<evidence type="ECO:0000313" key="5">
    <source>
        <dbReference type="EMBL" id="OYQ99463.1"/>
    </source>
</evidence>
<proteinExistence type="predicted"/>
<dbReference type="SUPFAM" id="SSF103515">
    <property type="entry name" value="Autotransporter"/>
    <property type="match status" value="1"/>
</dbReference>
<dbReference type="InterPro" id="IPR006315">
    <property type="entry name" value="OM_autotransptr_brl_dom"/>
</dbReference>
<dbReference type="GO" id="GO:0019867">
    <property type="term" value="C:outer membrane"/>
    <property type="evidence" value="ECO:0007669"/>
    <property type="project" value="InterPro"/>
</dbReference>
<dbReference type="Pfam" id="PF18883">
    <property type="entry name" value="AC_1"/>
    <property type="match status" value="1"/>
</dbReference>
<keyword evidence="2" id="KW-0843">Virulence</keyword>
<dbReference type="EMBL" id="NEFA01000032">
    <property type="protein sequence ID" value="OYQ99463.1"/>
    <property type="molecule type" value="Genomic_DNA"/>
</dbReference>
<dbReference type="InterPro" id="IPR011050">
    <property type="entry name" value="Pectin_lyase_fold/virulence"/>
</dbReference>
<keyword evidence="1" id="KW-0732">Signal</keyword>
<sequence length="1475" mass="153229">MNKYYRIVWNIARNMFIVVSERSRGDNRVRTTVAGVLLSTVGIMTSAAIAADKGPQSGETIILNNGDTITSLSGETGIDSTVTGGQGVQIEGKASINVTGDSGSIGVKLDNGVINDLGNDTQINVTDTGSTTTSSTNGVYISKVNPGTRIDANNLLINVASNNTAYGVYIHGMDSSLDFGQGSKINVESQNGNSTGVFFYDGGNTFTMDGGSIHVTSNSAGKATGIDTSRAEKTTLNLGDNTHIEINSGTERGSGLYFGKDTTLNANGLVIDVTTADSANTVMIYGIQTGSNNHINLGEGSKITLSTPGGTAYGLTSGRGSQIAANNLTIDVSTTSTGHTSGRGADISGNIDFGHDSTITVAGFSEGYGLFVGDYSATKKEDVTAAAHAENLTIEVTGGKTEGIRIEGGLVDLGSGSSISATGTASTIYLTGRGYGELDADNLTVKTAQGTAITAQSSMYATVVNIGEGSTIDGRSDTAKTYGLVANTSFSDPSTINFNGSQDNRNTIYASGGYGASAQFSGSTINISNTDIIMNGANSYGLSAIGDNSFTRAGIINASNMNIDMTGASNASGVMVQQGGIVNLSGDTTIKTNDDGIAIWVPKVSSGSNILPGGTINGTGKMTIIGDIVNSGWGYINLTMDAGSYFEGATSINHDFNTRGLDSELNLTLADQGKWLVTDSSTLTSLDNAGTVELAADSTLHANSLTLQESSILNVDLSAAALASANSAPLITGGEIALGGDLHISNSGNALDIGTLTSDAQLQDIEAITLIDTDSAITGDFASLSTDTDSMPDYLSVFGQISATDNTQYQLGVGLSWYAGQSGSVATPAHGTFTLDGGKQFTVNSQLEDVASDTRSGWDGKSLTKKGEGTLTLTSNNTYSGTTAVQEGTLWLTETGVIGAAGSQQYVTIGKGSTLGGNGAVNGNVDNAGTLRFGDNTAAQSGFIINGNVTNKGSIASSGTTPGNTLTINGNYTGNGGNLILNTYLGDDSSPTDELIVAGDVDGKTTLYINQAGGEGAFTDQGIEIVNVGGTSTDDAFSLGNRVLIGPYEYRLYEDNENWYLRSQAEAPDDGGDITPVDPDDDGSDVTPVDPDDGGSDVTPVDPDDGGSDVTPVDPDDSGGDVTPVDPDDGGSDVTPVDPDDGGSDVTPVDPDDGGSDGKPSNPQYRADIGAYLGNQWLARELQMQTLFDREDSQYRSHEGDLWLRVKGGNTDSTAADGNVDMDSDYVRFQLGGDIATWNNGQQSLTLGLMGSYINGSTDSTGNRGADGSQFSATGDIDGYNLGVYATWYADAMRHRGWYVDSWYQYGFYDNSVENGDAGTTHYDSTANALSLESGYRYTMDFASNQSLSLIPQLQVVWQSYKADSVQAHNTRIDGQNSENWTTRLGLRVEGSSPTTNAILQPFAEVNWLHMTDDMAVSFDNSAVNLDLPADRAEIKLGIQAAINNQWNISAQATGQKGNNDFSDLSGSVNLHYSW</sequence>